<proteinExistence type="predicted"/>
<feature type="compositionally biased region" description="Basic and acidic residues" evidence="1">
    <location>
        <begin position="167"/>
        <end position="182"/>
    </location>
</feature>
<dbReference type="OrthoDB" id="3792817at2759"/>
<accession>A0A6A6T425</accession>
<protein>
    <submittedName>
        <fullName evidence="2">Uncharacterized protein</fullName>
    </submittedName>
</protein>
<sequence>MPVDSSKYRADNTDCLISGVQGAQNMRVGIAYFYRGHYIYSLARTPLEPQPFATKGRLMVAGTAVNTAPFYDNQGPDLVPEPTIGFLYKAQMTDQHYGLDGTRSASQHVATPIIIEPDTTARAHDTAFSSYPGPANRKHFTPHDRAHFLAASLPGSKFVSRANSPSRDYDDYKEQEHEDTSRLRPVLSSTRLGSLLAGGGVALGEGSGAKTPPATEWMDDEAISSYMYKSPSPEAPAHVSRPRRASVLLNQAYNATHPSRNVLKCPLHDGACDGVSVVEPHLTEQCRLGRGFKDLYPVLQKGDRTMIDWEKVMAEEKAKMNH</sequence>
<evidence type="ECO:0000256" key="1">
    <source>
        <dbReference type="SAM" id="MobiDB-lite"/>
    </source>
</evidence>
<gene>
    <name evidence="2" type="ORF">K491DRAFT_718216</name>
</gene>
<evidence type="ECO:0000313" key="2">
    <source>
        <dbReference type="EMBL" id="KAF2653284.1"/>
    </source>
</evidence>
<name>A0A6A6T425_9PLEO</name>
<evidence type="ECO:0000313" key="3">
    <source>
        <dbReference type="Proteomes" id="UP000799324"/>
    </source>
</evidence>
<reference evidence="2" key="1">
    <citation type="journal article" date="2020" name="Stud. Mycol.">
        <title>101 Dothideomycetes genomes: a test case for predicting lifestyles and emergence of pathogens.</title>
        <authorList>
            <person name="Haridas S."/>
            <person name="Albert R."/>
            <person name="Binder M."/>
            <person name="Bloem J."/>
            <person name="Labutti K."/>
            <person name="Salamov A."/>
            <person name="Andreopoulos B."/>
            <person name="Baker S."/>
            <person name="Barry K."/>
            <person name="Bills G."/>
            <person name="Bluhm B."/>
            <person name="Cannon C."/>
            <person name="Castanera R."/>
            <person name="Culley D."/>
            <person name="Daum C."/>
            <person name="Ezra D."/>
            <person name="Gonzalez J."/>
            <person name="Henrissat B."/>
            <person name="Kuo A."/>
            <person name="Liang C."/>
            <person name="Lipzen A."/>
            <person name="Lutzoni F."/>
            <person name="Magnuson J."/>
            <person name="Mondo S."/>
            <person name="Nolan M."/>
            <person name="Ohm R."/>
            <person name="Pangilinan J."/>
            <person name="Park H.-J."/>
            <person name="Ramirez L."/>
            <person name="Alfaro M."/>
            <person name="Sun H."/>
            <person name="Tritt A."/>
            <person name="Yoshinaga Y."/>
            <person name="Zwiers L.-H."/>
            <person name="Turgeon B."/>
            <person name="Goodwin S."/>
            <person name="Spatafora J."/>
            <person name="Crous P."/>
            <person name="Grigoriev I."/>
        </authorList>
    </citation>
    <scope>NUCLEOTIDE SEQUENCE</scope>
    <source>
        <strain evidence="2">CBS 122681</strain>
    </source>
</reference>
<dbReference type="Proteomes" id="UP000799324">
    <property type="component" value="Unassembled WGS sequence"/>
</dbReference>
<keyword evidence="3" id="KW-1185">Reference proteome</keyword>
<feature type="region of interest" description="Disordered" evidence="1">
    <location>
        <begin position="159"/>
        <end position="183"/>
    </location>
</feature>
<organism evidence="2 3">
    <name type="scientific">Lophiostoma macrostomum CBS 122681</name>
    <dbReference type="NCBI Taxonomy" id="1314788"/>
    <lineage>
        <taxon>Eukaryota</taxon>
        <taxon>Fungi</taxon>
        <taxon>Dikarya</taxon>
        <taxon>Ascomycota</taxon>
        <taxon>Pezizomycotina</taxon>
        <taxon>Dothideomycetes</taxon>
        <taxon>Pleosporomycetidae</taxon>
        <taxon>Pleosporales</taxon>
        <taxon>Lophiostomataceae</taxon>
        <taxon>Lophiostoma</taxon>
    </lineage>
</organism>
<dbReference type="EMBL" id="MU004384">
    <property type="protein sequence ID" value="KAF2653284.1"/>
    <property type="molecule type" value="Genomic_DNA"/>
</dbReference>
<dbReference type="AlphaFoldDB" id="A0A6A6T425"/>